<dbReference type="Proteomes" id="UP001155586">
    <property type="component" value="Unassembled WGS sequence"/>
</dbReference>
<dbReference type="PANTHER" id="PTHR38978">
    <property type="entry name" value="DUF2787 DOMAIN-CONTAINING PROTEIN"/>
    <property type="match status" value="1"/>
</dbReference>
<proteinExistence type="predicted"/>
<dbReference type="Pfam" id="PF10980">
    <property type="entry name" value="DUF2787"/>
    <property type="match status" value="1"/>
</dbReference>
<gene>
    <name evidence="1" type="ORF">MD483_21620</name>
</gene>
<dbReference type="RefSeq" id="WP_265689497.1">
    <property type="nucleotide sequence ID" value="NZ_JAKRRX010000235.1"/>
</dbReference>
<keyword evidence="2" id="KW-1185">Reference proteome</keyword>
<evidence type="ECO:0000313" key="2">
    <source>
        <dbReference type="Proteomes" id="UP001155586"/>
    </source>
</evidence>
<name>A0A9X3CIE1_9VIBR</name>
<comment type="caution">
    <text evidence="1">The sequence shown here is derived from an EMBL/GenBank/DDBJ whole genome shotgun (WGS) entry which is preliminary data.</text>
</comment>
<sequence>MNTIASNYDHAVCLPQAFIESLEAVLNNAASLPEMVKLSMNFRHTPYYQHRLGPHPVEVRLERQDKQWRVVFIASFAYLDGTHRSVAPELYFNFKRDWFYQPDI</sequence>
<evidence type="ECO:0000313" key="1">
    <source>
        <dbReference type="EMBL" id="MCW8336413.1"/>
    </source>
</evidence>
<organism evidence="1 2">
    <name type="scientific">Vibrio paucivorans</name>
    <dbReference type="NCBI Taxonomy" id="2829489"/>
    <lineage>
        <taxon>Bacteria</taxon>
        <taxon>Pseudomonadati</taxon>
        <taxon>Pseudomonadota</taxon>
        <taxon>Gammaproteobacteria</taxon>
        <taxon>Vibrionales</taxon>
        <taxon>Vibrionaceae</taxon>
        <taxon>Vibrio</taxon>
    </lineage>
</organism>
<dbReference type="AlphaFoldDB" id="A0A9X3CIE1"/>
<dbReference type="Gene3D" id="3.10.450.430">
    <property type="entry name" value="Protein of unknown function DUF2787"/>
    <property type="match status" value="1"/>
</dbReference>
<dbReference type="PANTHER" id="PTHR38978:SF2">
    <property type="entry name" value="DUF2787 DOMAIN-CONTAINING PROTEIN"/>
    <property type="match status" value="1"/>
</dbReference>
<accession>A0A9X3CIE1</accession>
<protein>
    <submittedName>
        <fullName evidence="1">DUF2787 domain-containing protein</fullName>
    </submittedName>
</protein>
<reference evidence="1" key="1">
    <citation type="submission" date="2022-02" db="EMBL/GenBank/DDBJ databases">
        <title>Vibrio sp. nov., a new bacterium isolated from Bohai sea, China.</title>
        <authorList>
            <person name="Yuan Y."/>
        </authorList>
    </citation>
    <scope>NUCLEOTIDE SEQUENCE</scope>
    <source>
        <strain evidence="1">DBSS07</strain>
    </source>
</reference>
<dbReference type="InterPro" id="IPR021248">
    <property type="entry name" value="DUF2787"/>
</dbReference>
<dbReference type="EMBL" id="JAKRRX010000235">
    <property type="protein sequence ID" value="MCW8336413.1"/>
    <property type="molecule type" value="Genomic_DNA"/>
</dbReference>